<sequence length="61" mass="6856">MAVKRCVDCGNLQRGYSNGKECPYCEQLLCPSCSDKQLMLFSWNGCTKCCIDYRKLVHGAS</sequence>
<organism evidence="1 2">
    <name type="scientific">Halalkalibacter kiskunsagensis</name>
    <dbReference type="NCBI Taxonomy" id="1548599"/>
    <lineage>
        <taxon>Bacteria</taxon>
        <taxon>Bacillati</taxon>
        <taxon>Bacillota</taxon>
        <taxon>Bacilli</taxon>
        <taxon>Bacillales</taxon>
        <taxon>Bacillaceae</taxon>
        <taxon>Halalkalibacter</taxon>
    </lineage>
</organism>
<evidence type="ECO:0000313" key="1">
    <source>
        <dbReference type="EMBL" id="MFC0470530.1"/>
    </source>
</evidence>
<gene>
    <name evidence="1" type="ORF">ACFFHM_08490</name>
</gene>
<dbReference type="Proteomes" id="UP001589838">
    <property type="component" value="Unassembled WGS sequence"/>
</dbReference>
<dbReference type="RefSeq" id="WP_335961530.1">
    <property type="nucleotide sequence ID" value="NZ_JAXBLX010000018.1"/>
</dbReference>
<reference evidence="1 2" key="1">
    <citation type="submission" date="2024-09" db="EMBL/GenBank/DDBJ databases">
        <authorList>
            <person name="Sun Q."/>
            <person name="Mori K."/>
        </authorList>
    </citation>
    <scope>NUCLEOTIDE SEQUENCE [LARGE SCALE GENOMIC DNA]</scope>
    <source>
        <strain evidence="1 2">NCAIM B.02610</strain>
    </source>
</reference>
<keyword evidence="2" id="KW-1185">Reference proteome</keyword>
<accession>A0ABV6KC68</accession>
<comment type="caution">
    <text evidence="1">The sequence shown here is derived from an EMBL/GenBank/DDBJ whole genome shotgun (WGS) entry which is preliminary data.</text>
</comment>
<name>A0ABV6KC68_9BACI</name>
<dbReference type="EMBL" id="JBHLUX010000023">
    <property type="protein sequence ID" value="MFC0470530.1"/>
    <property type="molecule type" value="Genomic_DNA"/>
</dbReference>
<proteinExistence type="predicted"/>
<protein>
    <submittedName>
        <fullName evidence="1">Uncharacterized protein</fullName>
    </submittedName>
</protein>
<evidence type="ECO:0000313" key="2">
    <source>
        <dbReference type="Proteomes" id="UP001589838"/>
    </source>
</evidence>